<proteinExistence type="predicted"/>
<sequence>METPQYRLLGTDFQANTSINSRLNTLNINFLGIFEVLTVVC</sequence>
<dbReference type="RefSeq" id="WP_277422492.1">
    <property type="nucleotide sequence ID" value="NZ_CP138348.1"/>
</dbReference>
<protein>
    <submittedName>
        <fullName evidence="1">Uncharacterized protein</fullName>
    </submittedName>
</protein>
<dbReference type="AlphaFoldDB" id="A0AAF0ZBE2"/>
<reference evidence="1" key="1">
    <citation type="submission" date="2023-11" db="EMBL/GenBank/DDBJ databases">
        <title>Genome sequence of Cyanobacterium aponinum BCRC AL20115.</title>
        <authorList>
            <person name="Chang H.-Y."/>
            <person name="Lin K.-M."/>
            <person name="Hsueh H.-T."/>
            <person name="Chu H.-A."/>
            <person name="Kuo C.-H."/>
        </authorList>
    </citation>
    <scope>NUCLEOTIDE SEQUENCE</scope>
    <source>
        <strain evidence="1">AL20115</strain>
    </source>
</reference>
<dbReference type="EMBL" id="CP138348">
    <property type="protein sequence ID" value="WPF87050.1"/>
    <property type="molecule type" value="Genomic_DNA"/>
</dbReference>
<accession>A0AAF0ZBE2</accession>
<name>A0AAF0ZBE2_9CHRO</name>
<evidence type="ECO:0000313" key="1">
    <source>
        <dbReference type="EMBL" id="WPF87050.1"/>
    </source>
</evidence>
<gene>
    <name evidence="1" type="ORF">SAY89_09505</name>
</gene>
<organism evidence="1">
    <name type="scientific">Cyanobacterium aponinum AL20115</name>
    <dbReference type="NCBI Taxonomy" id="3090662"/>
    <lineage>
        <taxon>Bacteria</taxon>
        <taxon>Bacillati</taxon>
        <taxon>Cyanobacteriota</taxon>
        <taxon>Cyanophyceae</taxon>
        <taxon>Oscillatoriophycideae</taxon>
        <taxon>Chroococcales</taxon>
        <taxon>Geminocystaceae</taxon>
        <taxon>Cyanobacterium</taxon>
    </lineage>
</organism>